<feature type="domain" description="Glycoside hydrolase family 57 N-terminal" evidence="4">
    <location>
        <begin position="8"/>
        <end position="425"/>
    </location>
</feature>
<keyword evidence="2 3" id="KW-0119">Carbohydrate metabolism</keyword>
<dbReference type="Pfam" id="PF03065">
    <property type="entry name" value="Glyco_hydro_57"/>
    <property type="match status" value="1"/>
</dbReference>
<dbReference type="PANTHER" id="PTHR36306:SF1">
    <property type="entry name" value="ALPHA-AMYLASE-RELATED"/>
    <property type="match status" value="1"/>
</dbReference>
<keyword evidence="5" id="KW-0378">Hydrolase</keyword>
<dbReference type="GO" id="GO:0005975">
    <property type="term" value="P:carbohydrate metabolic process"/>
    <property type="evidence" value="ECO:0007669"/>
    <property type="project" value="InterPro"/>
</dbReference>
<protein>
    <submittedName>
        <fullName evidence="5">Glycoside hydrolase</fullName>
    </submittedName>
</protein>
<dbReference type="Gene3D" id="3.20.110.10">
    <property type="entry name" value="Glycoside hydrolase 38, N terminal domain"/>
    <property type="match status" value="1"/>
</dbReference>
<reference evidence="5" key="1">
    <citation type="submission" date="2020-07" db="EMBL/GenBank/DDBJ databases">
        <title>Huge and variable diversity of episymbiotic CPR bacteria and DPANN archaea in groundwater ecosystems.</title>
        <authorList>
            <person name="He C.Y."/>
            <person name="Keren R."/>
            <person name="Whittaker M."/>
            <person name="Farag I.F."/>
            <person name="Doudna J."/>
            <person name="Cate J.H.D."/>
            <person name="Banfield J.F."/>
        </authorList>
    </citation>
    <scope>NUCLEOTIDE SEQUENCE</scope>
    <source>
        <strain evidence="5">NC_groundwater_672_Ag_B-0.1um_62_36</strain>
    </source>
</reference>
<proteinExistence type="inferred from homology"/>
<comment type="similarity">
    <text evidence="1 3">Belongs to the glycosyl hydrolase 57 family.</text>
</comment>
<dbReference type="GO" id="GO:0016787">
    <property type="term" value="F:hydrolase activity"/>
    <property type="evidence" value="ECO:0007669"/>
    <property type="project" value="UniProtKB-KW"/>
</dbReference>
<dbReference type="InterPro" id="IPR011330">
    <property type="entry name" value="Glyco_hydro/deAcase_b/a-brl"/>
</dbReference>
<name>A0A932CM83_UNCTE</name>
<evidence type="ECO:0000256" key="1">
    <source>
        <dbReference type="ARBA" id="ARBA00006821"/>
    </source>
</evidence>
<dbReference type="InterPro" id="IPR004300">
    <property type="entry name" value="Glyco_hydro_57_N"/>
</dbReference>
<evidence type="ECO:0000259" key="4">
    <source>
        <dbReference type="Pfam" id="PF03065"/>
    </source>
</evidence>
<dbReference type="EMBL" id="JACPRF010000110">
    <property type="protein sequence ID" value="MBI2875945.1"/>
    <property type="molecule type" value="Genomic_DNA"/>
</dbReference>
<evidence type="ECO:0000256" key="2">
    <source>
        <dbReference type="ARBA" id="ARBA00023277"/>
    </source>
</evidence>
<dbReference type="CDD" id="cd10796">
    <property type="entry name" value="GH57N_APU"/>
    <property type="match status" value="1"/>
</dbReference>
<evidence type="ECO:0000256" key="3">
    <source>
        <dbReference type="RuleBase" id="RU361196"/>
    </source>
</evidence>
<comment type="caution">
    <text evidence="5">The sequence shown here is derived from an EMBL/GenBank/DDBJ whole genome shotgun (WGS) entry which is preliminary data.</text>
</comment>
<dbReference type="InterPro" id="IPR027291">
    <property type="entry name" value="Glyco_hydro_38_N_sf"/>
</dbReference>
<evidence type="ECO:0000313" key="6">
    <source>
        <dbReference type="Proteomes" id="UP000769766"/>
    </source>
</evidence>
<accession>A0A932CM83</accession>
<dbReference type="InterPro" id="IPR052046">
    <property type="entry name" value="GH57_Enzymes"/>
</dbReference>
<dbReference type="Proteomes" id="UP000769766">
    <property type="component" value="Unassembled WGS sequence"/>
</dbReference>
<dbReference type="PANTHER" id="PTHR36306">
    <property type="entry name" value="ALPHA-AMYLASE-RELATED-RELATED"/>
    <property type="match status" value="1"/>
</dbReference>
<evidence type="ECO:0000313" key="5">
    <source>
        <dbReference type="EMBL" id="MBI2875945.1"/>
    </source>
</evidence>
<gene>
    <name evidence="5" type="ORF">HYY20_03605</name>
</gene>
<dbReference type="AlphaFoldDB" id="A0A932CM83"/>
<organism evidence="5 6">
    <name type="scientific">Tectimicrobiota bacterium</name>
    <dbReference type="NCBI Taxonomy" id="2528274"/>
    <lineage>
        <taxon>Bacteria</taxon>
        <taxon>Pseudomonadati</taxon>
        <taxon>Nitrospinota/Tectimicrobiota group</taxon>
        <taxon>Candidatus Tectimicrobiota</taxon>
    </lineage>
</organism>
<sequence>MDRKLSLAFLWHMHQPLYKDPLTGEYALPWVRLHAVKSYFDMASLLEDFPQIRANFNLVPSLLMQILDYQRDGIEARDAFLRHTRVPATELNEQEKVFLLRHFFKGYWETMIRPYPRYWALLERRGLDLKQVNLKTVSTRFFPQDYRDLQVLFNLAWFGFRARQKWPLIEELLAKGQGYSEADKELVLRCQQEVLQQVLLVYGQAASRGQAELSVSPFYHPILPLVYDTEIARRCMPQAPLPQRFSYPEDALAQIQRAVTLYEKIFGERPRGMWPSEGSVCPEVIPLQRAAGLSWIATDEGILWNSLAPEERKRELLYQPHWASYPPERIAIVFRERELSDRLSFTYGRLPAREAVADFCRRLEEIRHAFADPLVCVILDGENPWEYYPGNGQEYLRHLYERLSQEPTVETVRLGDHLSAHPPQNELRRLFSGSWINSNYEVWIGFSEDNQGWNYLGRTRQWLAEQLLTKKYSSEQIQRAWEGIYAAEGSDWFWWYGPHFFTEDYQEFDRLFRRHLMSVYLALGEEIPRFLQFPIHPEKRVETIVPPVGLMTPTLDGQVTDYYEWQDAGRYSIGASPPGGSGESPLLSAVYYGFDLSHLYLRLDPHPRGGLAETEGLVVQVRLRSQDRSCHLSFVPDPSIREIAVYQDEGSEGASPQVISEALAQGKVIELCVPFTCLDLAPNNLVEFCVIIEYGSLELERYPQQGYLSFIVPEETFEGIMWRV</sequence>
<dbReference type="SUPFAM" id="SSF88713">
    <property type="entry name" value="Glycoside hydrolase/deacetylase"/>
    <property type="match status" value="1"/>
</dbReference>